<proteinExistence type="predicted"/>
<keyword evidence="1" id="KW-1133">Transmembrane helix</keyword>
<gene>
    <name evidence="2" type="ORF">FHX68_0827</name>
</gene>
<evidence type="ECO:0008006" key="4">
    <source>
        <dbReference type="Google" id="ProtNLM"/>
    </source>
</evidence>
<protein>
    <recommendedName>
        <fullName evidence="4">DUF1648 domain-containing protein</fullName>
    </recommendedName>
</protein>
<feature type="transmembrane region" description="Helical" evidence="1">
    <location>
        <begin position="161"/>
        <end position="187"/>
    </location>
</feature>
<dbReference type="RefSeq" id="WP_141379001.1">
    <property type="nucleotide sequence ID" value="NZ_BJNA01000003.1"/>
</dbReference>
<keyword evidence="1" id="KW-0472">Membrane</keyword>
<feature type="transmembrane region" description="Helical" evidence="1">
    <location>
        <begin position="119"/>
        <end position="140"/>
    </location>
</feature>
<dbReference type="AlphaFoldDB" id="A0A4Y3UH86"/>
<sequence>MSLARRTLAALASLLPAIAIAVTYFFWRDGLGSQVAFHWDAQGRVDGVIETGWVFGLALGIASAAGAVAAIVVLLKSPSLRTKRDVLTWSGFFAGIGMALWLVPAGLTYAAGSAQDAELNGWLILLAALLLYGVLLRTFVPSREQREVDEEPSVRTISSGWAATVYSPQIGVAFAIFAVAGAAGLVAAQEAPVIVRTLIWAVLAIAGIALVALLGIDVRVDQEGLRIRSALLRFPLKQVPASKLGDVRTTTVHPSDWGGWGIRKHGGSTAFIVNGRHAVSASLRDGGEVLVTIPERKLPRDLKRPGSVGGS</sequence>
<accession>A0A4Y3UH86</accession>
<dbReference type="OrthoDB" id="4303577at2"/>
<keyword evidence="1" id="KW-0812">Transmembrane</keyword>
<feature type="transmembrane region" description="Helical" evidence="1">
    <location>
        <begin position="87"/>
        <end position="107"/>
    </location>
</feature>
<organism evidence="2 3">
    <name type="scientific">Microbacterium lacticum</name>
    <dbReference type="NCBI Taxonomy" id="33885"/>
    <lineage>
        <taxon>Bacteria</taxon>
        <taxon>Bacillati</taxon>
        <taxon>Actinomycetota</taxon>
        <taxon>Actinomycetes</taxon>
        <taxon>Micrococcales</taxon>
        <taxon>Microbacteriaceae</taxon>
        <taxon>Microbacterium</taxon>
    </lineage>
</organism>
<keyword evidence="3" id="KW-1185">Reference proteome</keyword>
<feature type="transmembrane region" description="Helical" evidence="1">
    <location>
        <begin position="193"/>
        <end position="216"/>
    </location>
</feature>
<comment type="caution">
    <text evidence="2">The sequence shown here is derived from an EMBL/GenBank/DDBJ whole genome shotgun (WGS) entry which is preliminary data.</text>
</comment>
<feature type="transmembrane region" description="Helical" evidence="1">
    <location>
        <begin position="53"/>
        <end position="75"/>
    </location>
</feature>
<reference evidence="2 3" key="1">
    <citation type="submission" date="2019-06" db="EMBL/GenBank/DDBJ databases">
        <title>Sequencing the genomes of 1000 actinobacteria strains.</title>
        <authorList>
            <person name="Klenk H.-P."/>
        </authorList>
    </citation>
    <scope>NUCLEOTIDE SEQUENCE [LARGE SCALE GENOMIC DNA]</scope>
    <source>
        <strain evidence="2 3">DSM 20427</strain>
    </source>
</reference>
<evidence type="ECO:0000313" key="2">
    <source>
        <dbReference type="EMBL" id="TQN00711.1"/>
    </source>
</evidence>
<name>A0A4Y3UH86_9MICO</name>
<evidence type="ECO:0000256" key="1">
    <source>
        <dbReference type="SAM" id="Phobius"/>
    </source>
</evidence>
<dbReference type="Proteomes" id="UP000319804">
    <property type="component" value="Unassembled WGS sequence"/>
</dbReference>
<evidence type="ECO:0000313" key="3">
    <source>
        <dbReference type="Proteomes" id="UP000319804"/>
    </source>
</evidence>
<dbReference type="EMBL" id="VFPS01000001">
    <property type="protein sequence ID" value="TQN00711.1"/>
    <property type="molecule type" value="Genomic_DNA"/>
</dbReference>